<feature type="transmembrane region" description="Helical" evidence="10">
    <location>
        <begin position="41"/>
        <end position="59"/>
    </location>
</feature>
<dbReference type="InterPro" id="IPR001452">
    <property type="entry name" value="SH3_domain"/>
</dbReference>
<evidence type="ECO:0000259" key="11">
    <source>
        <dbReference type="PROSITE" id="PS50002"/>
    </source>
</evidence>
<dbReference type="Pfam" id="PF00018">
    <property type="entry name" value="SH3_1"/>
    <property type="match status" value="1"/>
</dbReference>
<evidence type="ECO:0000256" key="9">
    <source>
        <dbReference type="PROSITE-ProRule" id="PRU00192"/>
    </source>
</evidence>
<keyword evidence="5 10" id="KW-0812">Transmembrane</keyword>
<feature type="transmembrane region" description="Helical" evidence="10">
    <location>
        <begin position="71"/>
        <end position="92"/>
    </location>
</feature>
<dbReference type="STRING" id="78915.A0A4P9XLS4"/>
<evidence type="ECO:0000313" key="12">
    <source>
        <dbReference type="EMBL" id="RKP06766.1"/>
    </source>
</evidence>
<dbReference type="Proteomes" id="UP000271241">
    <property type="component" value="Unassembled WGS sequence"/>
</dbReference>
<comment type="subcellular location">
    <subcellularLocation>
        <location evidence="1">Cell membrane</location>
        <topology evidence="1">Multi-pass membrane protein</topology>
    </subcellularLocation>
</comment>
<protein>
    <recommendedName>
        <fullName evidence="11">SH3 domain-containing protein</fullName>
    </recommendedName>
</protein>
<feature type="transmembrane region" description="Helical" evidence="10">
    <location>
        <begin position="12"/>
        <end position="35"/>
    </location>
</feature>
<dbReference type="GO" id="GO:0005886">
    <property type="term" value="C:plasma membrane"/>
    <property type="evidence" value="ECO:0007669"/>
    <property type="project" value="UniProtKB-SubCell"/>
</dbReference>
<accession>A0A4P9XLS4</accession>
<dbReference type="PRINTS" id="PR00452">
    <property type="entry name" value="SH3DOMAIN"/>
</dbReference>
<keyword evidence="13" id="KW-1185">Reference proteome</keyword>
<keyword evidence="7" id="KW-0346">Stress response</keyword>
<dbReference type="PROSITE" id="PS50002">
    <property type="entry name" value="SH3"/>
    <property type="match status" value="1"/>
</dbReference>
<keyword evidence="4" id="KW-1003">Cell membrane</keyword>
<evidence type="ECO:0000256" key="8">
    <source>
        <dbReference type="ARBA" id="ARBA00023136"/>
    </source>
</evidence>
<reference evidence="13" key="1">
    <citation type="journal article" date="2018" name="Nat. Microbiol.">
        <title>Leveraging single-cell genomics to expand the fungal tree of life.</title>
        <authorList>
            <person name="Ahrendt S.R."/>
            <person name="Quandt C.A."/>
            <person name="Ciobanu D."/>
            <person name="Clum A."/>
            <person name="Salamov A."/>
            <person name="Andreopoulos B."/>
            <person name="Cheng J.F."/>
            <person name="Woyke T."/>
            <person name="Pelin A."/>
            <person name="Henrissat B."/>
            <person name="Reynolds N.K."/>
            <person name="Benny G.L."/>
            <person name="Smith M.E."/>
            <person name="James T.Y."/>
            <person name="Grigoriev I.V."/>
        </authorList>
    </citation>
    <scope>NUCLEOTIDE SEQUENCE [LARGE SCALE GENOMIC DNA]</scope>
    <source>
        <strain evidence="13">RSA 1356</strain>
    </source>
</reference>
<evidence type="ECO:0000256" key="7">
    <source>
        <dbReference type="ARBA" id="ARBA00023016"/>
    </source>
</evidence>
<sequence>MTFNFVNLRNTPFYMASLSVILLGFLLAFIGTAIIAGSGLMWFSVLYTLLVILAVGWVVGSSTLFQYRLALLSLITINVMLAINHTHTFIYGAGASNALVGAGYIFIGFIEFIWIIAIGSDDGSAVYMSLNRMLVLPSTAYPSQAGAYGRPQPATMTSTGPTHQAHTTIAMPTPMAPAGVGQPFAANDRGNATGSPGSSQVNDVEYLYRAKAKYAYTANPEDNTELSFAKDDVLEIADNKGKWWHARKADGSIGVVPSNYVELIGPNNA</sequence>
<feature type="transmembrane region" description="Helical" evidence="10">
    <location>
        <begin position="98"/>
        <end position="119"/>
    </location>
</feature>
<evidence type="ECO:0000256" key="4">
    <source>
        <dbReference type="ARBA" id="ARBA00022475"/>
    </source>
</evidence>
<proteinExistence type="inferred from homology"/>
<dbReference type="InterPro" id="IPR035522">
    <property type="entry name" value="Sho1_SH3"/>
</dbReference>
<comment type="similarity">
    <text evidence="2">Belongs to the SHO1 family.</text>
</comment>
<keyword evidence="3 9" id="KW-0728">SH3 domain</keyword>
<evidence type="ECO:0000256" key="2">
    <source>
        <dbReference type="ARBA" id="ARBA00009739"/>
    </source>
</evidence>
<dbReference type="EMBL" id="KZ992822">
    <property type="protein sequence ID" value="RKP06766.1"/>
    <property type="molecule type" value="Genomic_DNA"/>
</dbReference>
<dbReference type="InterPro" id="IPR036028">
    <property type="entry name" value="SH3-like_dom_sf"/>
</dbReference>
<dbReference type="Gene3D" id="2.30.30.40">
    <property type="entry name" value="SH3 Domains"/>
    <property type="match status" value="1"/>
</dbReference>
<gene>
    <name evidence="12" type="ORF">THASP1DRAFT_31426</name>
</gene>
<evidence type="ECO:0000256" key="6">
    <source>
        <dbReference type="ARBA" id="ARBA00022989"/>
    </source>
</evidence>
<dbReference type="SMART" id="SM00326">
    <property type="entry name" value="SH3"/>
    <property type="match status" value="1"/>
</dbReference>
<keyword evidence="6 10" id="KW-1133">Transmembrane helix</keyword>
<dbReference type="OrthoDB" id="5983572at2759"/>
<dbReference type="CDD" id="cd11855">
    <property type="entry name" value="SH3_Sho1p"/>
    <property type="match status" value="1"/>
</dbReference>
<evidence type="ECO:0000256" key="3">
    <source>
        <dbReference type="ARBA" id="ARBA00022443"/>
    </source>
</evidence>
<organism evidence="12 13">
    <name type="scientific">Thamnocephalis sphaerospora</name>
    <dbReference type="NCBI Taxonomy" id="78915"/>
    <lineage>
        <taxon>Eukaryota</taxon>
        <taxon>Fungi</taxon>
        <taxon>Fungi incertae sedis</taxon>
        <taxon>Zoopagomycota</taxon>
        <taxon>Zoopagomycotina</taxon>
        <taxon>Zoopagomycetes</taxon>
        <taxon>Zoopagales</taxon>
        <taxon>Sigmoideomycetaceae</taxon>
        <taxon>Thamnocephalis</taxon>
    </lineage>
</organism>
<evidence type="ECO:0000313" key="13">
    <source>
        <dbReference type="Proteomes" id="UP000271241"/>
    </source>
</evidence>
<dbReference type="SUPFAM" id="SSF50044">
    <property type="entry name" value="SH3-domain"/>
    <property type="match status" value="1"/>
</dbReference>
<keyword evidence="8 10" id="KW-0472">Membrane</keyword>
<name>A0A4P9XLS4_9FUNG</name>
<evidence type="ECO:0000256" key="5">
    <source>
        <dbReference type="ARBA" id="ARBA00022692"/>
    </source>
</evidence>
<evidence type="ECO:0000256" key="1">
    <source>
        <dbReference type="ARBA" id="ARBA00004651"/>
    </source>
</evidence>
<dbReference type="AlphaFoldDB" id="A0A4P9XLS4"/>
<feature type="domain" description="SH3" evidence="11">
    <location>
        <begin position="205"/>
        <end position="266"/>
    </location>
</feature>
<evidence type="ECO:0000256" key="10">
    <source>
        <dbReference type="SAM" id="Phobius"/>
    </source>
</evidence>